<reference evidence="6 7" key="1">
    <citation type="submission" date="2018-10" db="EMBL/GenBank/DDBJ databases">
        <title>Genomic Encyclopedia of Archaeal and Bacterial Type Strains, Phase II (KMG-II): from individual species to whole genera.</title>
        <authorList>
            <person name="Goeker M."/>
        </authorList>
    </citation>
    <scope>NUCLEOTIDE SEQUENCE [LARGE SCALE GENOMIC DNA]</scope>
    <source>
        <strain evidence="6 7">DSM 14954</strain>
    </source>
</reference>
<keyword evidence="1" id="KW-0805">Transcription regulation</keyword>
<dbReference type="SUPFAM" id="SSF48498">
    <property type="entry name" value="Tetracyclin repressor-like, C-terminal domain"/>
    <property type="match status" value="1"/>
</dbReference>
<dbReference type="OrthoDB" id="5242390at2"/>
<comment type="caution">
    <text evidence="6">The sequence shown here is derived from an EMBL/GenBank/DDBJ whole genome shotgun (WGS) entry which is preliminary data.</text>
</comment>
<dbReference type="PANTHER" id="PTHR47506">
    <property type="entry name" value="TRANSCRIPTIONAL REGULATORY PROTEIN"/>
    <property type="match status" value="1"/>
</dbReference>
<keyword evidence="2 4" id="KW-0238">DNA-binding</keyword>
<name>A0A660KZF9_9ACTN</name>
<evidence type="ECO:0000259" key="5">
    <source>
        <dbReference type="PROSITE" id="PS50977"/>
    </source>
</evidence>
<dbReference type="Proteomes" id="UP000278962">
    <property type="component" value="Unassembled WGS sequence"/>
</dbReference>
<dbReference type="Pfam" id="PF00440">
    <property type="entry name" value="TetR_N"/>
    <property type="match status" value="1"/>
</dbReference>
<dbReference type="InterPro" id="IPR036271">
    <property type="entry name" value="Tet_transcr_reg_TetR-rel_C_sf"/>
</dbReference>
<dbReference type="SUPFAM" id="SSF46689">
    <property type="entry name" value="Homeodomain-like"/>
    <property type="match status" value="1"/>
</dbReference>
<organism evidence="6 7">
    <name type="scientific">Solirubrobacter pauli</name>
    <dbReference type="NCBI Taxonomy" id="166793"/>
    <lineage>
        <taxon>Bacteria</taxon>
        <taxon>Bacillati</taxon>
        <taxon>Actinomycetota</taxon>
        <taxon>Thermoleophilia</taxon>
        <taxon>Solirubrobacterales</taxon>
        <taxon>Solirubrobacteraceae</taxon>
        <taxon>Solirubrobacter</taxon>
    </lineage>
</organism>
<evidence type="ECO:0000313" key="6">
    <source>
        <dbReference type="EMBL" id="RKQ86069.1"/>
    </source>
</evidence>
<sequence>MPRISEHDMAQTRQRIVDAASPRFRSDGIDAIGIAALMKGAGMTHGGFYNHFASKDALAVAVFEDAFATSLATVARSSDEADPDRPSLAETVATYLSPGHRDRPDGGCPSAALVSDAGRHGPEIQAAYAEGVRGYIERFDAAQQLEATERGETLDPEEARRRSIALLTEIVGAIVLSRAVRLVEPDLSDEILAVNRQRVTNRA</sequence>
<dbReference type="InterPro" id="IPR009057">
    <property type="entry name" value="Homeodomain-like_sf"/>
</dbReference>
<protein>
    <submittedName>
        <fullName evidence="6">TetR family transcriptional regulator</fullName>
    </submittedName>
</protein>
<dbReference type="GO" id="GO:0003677">
    <property type="term" value="F:DNA binding"/>
    <property type="evidence" value="ECO:0007669"/>
    <property type="project" value="UniProtKB-UniRule"/>
</dbReference>
<feature type="DNA-binding region" description="H-T-H motif" evidence="4">
    <location>
        <begin position="33"/>
        <end position="52"/>
    </location>
</feature>
<evidence type="ECO:0000256" key="3">
    <source>
        <dbReference type="ARBA" id="ARBA00023163"/>
    </source>
</evidence>
<accession>A0A660KZF9</accession>
<keyword evidence="3" id="KW-0804">Transcription</keyword>
<evidence type="ECO:0000256" key="4">
    <source>
        <dbReference type="PROSITE-ProRule" id="PRU00335"/>
    </source>
</evidence>
<dbReference type="InterPro" id="IPR001647">
    <property type="entry name" value="HTH_TetR"/>
</dbReference>
<dbReference type="AlphaFoldDB" id="A0A660KZF9"/>
<evidence type="ECO:0000313" key="7">
    <source>
        <dbReference type="Proteomes" id="UP000278962"/>
    </source>
</evidence>
<gene>
    <name evidence="6" type="ORF">C8N24_4078</name>
</gene>
<dbReference type="PRINTS" id="PR00455">
    <property type="entry name" value="HTHTETR"/>
</dbReference>
<dbReference type="Gene3D" id="1.10.357.10">
    <property type="entry name" value="Tetracycline Repressor, domain 2"/>
    <property type="match status" value="1"/>
</dbReference>
<dbReference type="RefSeq" id="WP_121253495.1">
    <property type="nucleotide sequence ID" value="NZ_RBIL01000002.1"/>
</dbReference>
<keyword evidence="7" id="KW-1185">Reference proteome</keyword>
<dbReference type="Gene3D" id="1.10.10.60">
    <property type="entry name" value="Homeodomain-like"/>
    <property type="match status" value="1"/>
</dbReference>
<dbReference type="PROSITE" id="PS50977">
    <property type="entry name" value="HTH_TETR_2"/>
    <property type="match status" value="1"/>
</dbReference>
<dbReference type="PANTHER" id="PTHR47506:SF7">
    <property type="entry name" value="TRANSCRIPTIONAL REGULATORY PROTEIN"/>
    <property type="match status" value="1"/>
</dbReference>
<evidence type="ECO:0000256" key="2">
    <source>
        <dbReference type="ARBA" id="ARBA00023125"/>
    </source>
</evidence>
<proteinExistence type="predicted"/>
<evidence type="ECO:0000256" key="1">
    <source>
        <dbReference type="ARBA" id="ARBA00023015"/>
    </source>
</evidence>
<dbReference type="EMBL" id="RBIL01000002">
    <property type="protein sequence ID" value="RKQ86069.1"/>
    <property type="molecule type" value="Genomic_DNA"/>
</dbReference>
<feature type="domain" description="HTH tetR-type" evidence="5">
    <location>
        <begin position="10"/>
        <end position="70"/>
    </location>
</feature>